<protein>
    <submittedName>
        <fullName evidence="9">BED-type domain-containing protein</fullName>
    </submittedName>
</protein>
<feature type="region of interest" description="Disordered" evidence="5">
    <location>
        <begin position="1"/>
        <end position="41"/>
    </location>
</feature>
<feature type="region of interest" description="Disordered" evidence="5">
    <location>
        <begin position="57"/>
        <end position="77"/>
    </location>
</feature>
<feature type="compositionally biased region" description="Polar residues" evidence="5">
    <location>
        <begin position="66"/>
        <end position="76"/>
    </location>
</feature>
<dbReference type="GO" id="GO:0003677">
    <property type="term" value="F:DNA binding"/>
    <property type="evidence" value="ECO:0007669"/>
    <property type="project" value="InterPro"/>
</dbReference>
<sequence>MIRIDSEGYSGEDHSLLDEQNDDQTPSTSHSGSSSTGNSTAQHQLFMSLSNYLRKKETENARRLSKGSSYGTEKQQSLSLINRSLTSRRRLNRRERNIHPVTSYFLITDEKSKCAVCILCLNVMKAGKTANLMRHMSRYHKLVAVELEKQWDLIKIKNSSGNNNNKATMVTDTKNQCHTDTVLYTSSNNDQHTAASPFTNESSNNGSSPLVDLSESATTNTTLLPNDSGLIDNDNDIDLPKTEQGQDGSVHNGYAINMQLFSNVASSSADRARQEELIKKTERLFEENAKREERVERKEDELQKVASELSNKYDQQHKLLTDLTSKLQFIIANMHNEQPP</sequence>
<feature type="compositionally biased region" description="Polar residues" evidence="5">
    <location>
        <begin position="188"/>
        <end position="208"/>
    </location>
</feature>
<dbReference type="Proteomes" id="UP000267096">
    <property type="component" value="Unassembled WGS sequence"/>
</dbReference>
<dbReference type="Pfam" id="PF02892">
    <property type="entry name" value="zf-BED"/>
    <property type="match status" value="1"/>
</dbReference>
<evidence type="ECO:0000313" key="8">
    <source>
        <dbReference type="Proteomes" id="UP000267096"/>
    </source>
</evidence>
<gene>
    <name evidence="7" type="ORF">ASIM_LOCUS16431</name>
</gene>
<reference evidence="7 8" key="2">
    <citation type="submission" date="2018-11" db="EMBL/GenBank/DDBJ databases">
        <authorList>
            <consortium name="Pathogen Informatics"/>
        </authorList>
    </citation>
    <scope>NUCLEOTIDE SEQUENCE [LARGE SCALE GENOMIC DNA]</scope>
</reference>
<evidence type="ECO:0000259" key="6">
    <source>
        <dbReference type="Pfam" id="PF02892"/>
    </source>
</evidence>
<dbReference type="EMBL" id="UYRR01033086">
    <property type="protein sequence ID" value="VDK57766.1"/>
    <property type="molecule type" value="Genomic_DNA"/>
</dbReference>
<name>A0A0M3K7T3_ANISI</name>
<evidence type="ECO:0000256" key="5">
    <source>
        <dbReference type="SAM" id="MobiDB-lite"/>
    </source>
</evidence>
<feature type="domain" description="BED-type" evidence="6">
    <location>
        <begin position="101"/>
        <end position="141"/>
    </location>
</feature>
<proteinExistence type="predicted"/>
<dbReference type="InterPro" id="IPR003656">
    <property type="entry name" value="Znf_BED"/>
</dbReference>
<dbReference type="WBParaSite" id="ASIM_0001702401-mRNA-1">
    <property type="protein sequence ID" value="ASIM_0001702401-mRNA-1"/>
    <property type="gene ID" value="ASIM_0001702401"/>
</dbReference>
<feature type="coiled-coil region" evidence="4">
    <location>
        <begin position="281"/>
        <end position="315"/>
    </location>
</feature>
<dbReference type="OrthoDB" id="10669420at2759"/>
<evidence type="ECO:0000256" key="2">
    <source>
        <dbReference type="ARBA" id="ARBA00022771"/>
    </source>
</evidence>
<keyword evidence="4" id="KW-0175">Coiled coil</keyword>
<evidence type="ECO:0000256" key="3">
    <source>
        <dbReference type="ARBA" id="ARBA00022833"/>
    </source>
</evidence>
<feature type="region of interest" description="Disordered" evidence="5">
    <location>
        <begin position="188"/>
        <end position="215"/>
    </location>
</feature>
<dbReference type="SUPFAM" id="SSF57667">
    <property type="entry name" value="beta-beta-alpha zinc fingers"/>
    <property type="match status" value="1"/>
</dbReference>
<evidence type="ECO:0000256" key="1">
    <source>
        <dbReference type="ARBA" id="ARBA00022723"/>
    </source>
</evidence>
<feature type="compositionally biased region" description="Basic and acidic residues" evidence="5">
    <location>
        <begin position="1"/>
        <end position="17"/>
    </location>
</feature>
<keyword evidence="8" id="KW-1185">Reference proteome</keyword>
<dbReference type="GO" id="GO:0008270">
    <property type="term" value="F:zinc ion binding"/>
    <property type="evidence" value="ECO:0007669"/>
    <property type="project" value="UniProtKB-KW"/>
</dbReference>
<dbReference type="AlphaFoldDB" id="A0A0M3K7T3"/>
<keyword evidence="3" id="KW-0862">Zinc</keyword>
<evidence type="ECO:0000313" key="9">
    <source>
        <dbReference type="WBParaSite" id="ASIM_0001702401-mRNA-1"/>
    </source>
</evidence>
<dbReference type="InterPro" id="IPR036236">
    <property type="entry name" value="Znf_C2H2_sf"/>
</dbReference>
<accession>A0A0M3K7T3</accession>
<reference evidence="9" key="1">
    <citation type="submission" date="2017-02" db="UniProtKB">
        <authorList>
            <consortium name="WormBaseParasite"/>
        </authorList>
    </citation>
    <scope>IDENTIFICATION</scope>
</reference>
<evidence type="ECO:0000313" key="7">
    <source>
        <dbReference type="EMBL" id="VDK57766.1"/>
    </source>
</evidence>
<keyword evidence="1" id="KW-0479">Metal-binding</keyword>
<keyword evidence="2" id="KW-0863">Zinc-finger</keyword>
<organism evidence="9">
    <name type="scientific">Anisakis simplex</name>
    <name type="common">Herring worm</name>
    <dbReference type="NCBI Taxonomy" id="6269"/>
    <lineage>
        <taxon>Eukaryota</taxon>
        <taxon>Metazoa</taxon>
        <taxon>Ecdysozoa</taxon>
        <taxon>Nematoda</taxon>
        <taxon>Chromadorea</taxon>
        <taxon>Rhabditida</taxon>
        <taxon>Spirurina</taxon>
        <taxon>Ascaridomorpha</taxon>
        <taxon>Ascaridoidea</taxon>
        <taxon>Anisakidae</taxon>
        <taxon>Anisakis</taxon>
        <taxon>Anisakis simplex complex</taxon>
    </lineage>
</organism>
<evidence type="ECO:0000256" key="4">
    <source>
        <dbReference type="SAM" id="Coils"/>
    </source>
</evidence>
<feature type="compositionally biased region" description="Low complexity" evidence="5">
    <location>
        <begin position="25"/>
        <end position="40"/>
    </location>
</feature>